<dbReference type="EMBL" id="BAABGM010000003">
    <property type="protein sequence ID" value="GAA4399941.1"/>
    <property type="molecule type" value="Genomic_DNA"/>
</dbReference>
<feature type="region of interest" description="Disordered" evidence="1">
    <location>
        <begin position="1"/>
        <end position="75"/>
    </location>
</feature>
<dbReference type="Proteomes" id="UP001500945">
    <property type="component" value="Unassembled WGS sequence"/>
</dbReference>
<reference evidence="3" key="1">
    <citation type="journal article" date="2019" name="Int. J. Syst. Evol. Microbiol.">
        <title>The Global Catalogue of Microorganisms (GCM) 10K type strain sequencing project: providing services to taxonomists for standard genome sequencing and annotation.</title>
        <authorList>
            <consortium name="The Broad Institute Genomics Platform"/>
            <consortium name="The Broad Institute Genome Sequencing Center for Infectious Disease"/>
            <person name="Wu L."/>
            <person name="Ma J."/>
        </authorList>
    </citation>
    <scope>NUCLEOTIDE SEQUENCE [LARGE SCALE GENOMIC DNA]</scope>
    <source>
        <strain evidence="3">JCM 17809</strain>
    </source>
</reference>
<protein>
    <submittedName>
        <fullName evidence="2">Uncharacterized protein</fullName>
    </submittedName>
</protein>
<gene>
    <name evidence="2" type="ORF">GCM10023168_08050</name>
</gene>
<sequence>MRQAMSSGSDGIREAAASARRRHPRGGGMRERRSARGDGNPEVTARHPARPLDRATPAAGVPDTPAGLTRHTSHI</sequence>
<organism evidence="2 3">
    <name type="scientific">Fodinibacter luteus</name>
    <dbReference type="NCBI Taxonomy" id="552064"/>
    <lineage>
        <taxon>Bacteria</taxon>
        <taxon>Bacillati</taxon>
        <taxon>Actinomycetota</taxon>
        <taxon>Actinomycetes</taxon>
        <taxon>Micrococcales</taxon>
        <taxon>Intrasporangiaceae</taxon>
        <taxon>Fodinibacter (ex Wang et al. 2009)</taxon>
    </lineage>
</organism>
<keyword evidence="3" id="KW-1185">Reference proteome</keyword>
<comment type="caution">
    <text evidence="2">The sequence shown here is derived from an EMBL/GenBank/DDBJ whole genome shotgun (WGS) entry which is preliminary data.</text>
</comment>
<evidence type="ECO:0000313" key="2">
    <source>
        <dbReference type="EMBL" id="GAA4399941.1"/>
    </source>
</evidence>
<name>A0ABP8K3C9_9MICO</name>
<evidence type="ECO:0000313" key="3">
    <source>
        <dbReference type="Proteomes" id="UP001500945"/>
    </source>
</evidence>
<accession>A0ABP8K3C9</accession>
<evidence type="ECO:0000256" key="1">
    <source>
        <dbReference type="SAM" id="MobiDB-lite"/>
    </source>
</evidence>
<proteinExistence type="predicted"/>